<dbReference type="InterPro" id="IPR049945">
    <property type="entry name" value="AAA_22"/>
</dbReference>
<dbReference type="eggNOG" id="COG0405">
    <property type="taxonomic scope" value="Bacteria"/>
</dbReference>
<dbReference type="Pfam" id="PF13401">
    <property type="entry name" value="AAA_22"/>
    <property type="match status" value="1"/>
</dbReference>
<evidence type="ECO:0000313" key="2">
    <source>
        <dbReference type="EMBL" id="CAH37836.1"/>
    </source>
</evidence>
<dbReference type="Proteomes" id="UP000000605">
    <property type="component" value="Chromosome 2"/>
</dbReference>
<dbReference type="RefSeq" id="WP_004552316.1">
    <property type="nucleotide sequence ID" value="NC_006351.1"/>
</dbReference>
<proteinExistence type="predicted"/>
<organism evidence="2 3">
    <name type="scientific">Burkholderia pseudomallei (strain K96243)</name>
    <dbReference type="NCBI Taxonomy" id="272560"/>
    <lineage>
        <taxon>Bacteria</taxon>
        <taxon>Pseudomonadati</taxon>
        <taxon>Pseudomonadota</taxon>
        <taxon>Betaproteobacteria</taxon>
        <taxon>Burkholderiales</taxon>
        <taxon>Burkholderiaceae</taxon>
        <taxon>Burkholderia</taxon>
        <taxon>pseudomallei group</taxon>
    </lineage>
</organism>
<dbReference type="InterPro" id="IPR027417">
    <property type="entry name" value="P-loop_NTPase"/>
</dbReference>
<name>Q63NB1_BURPS</name>
<dbReference type="AlphaFoldDB" id="Q63NB1"/>
<dbReference type="GO" id="GO:0016887">
    <property type="term" value="F:ATP hydrolysis activity"/>
    <property type="evidence" value="ECO:0007669"/>
    <property type="project" value="InterPro"/>
</dbReference>
<dbReference type="Gene3D" id="3.40.50.300">
    <property type="entry name" value="P-loop containing nucleotide triphosphate hydrolases"/>
    <property type="match status" value="1"/>
</dbReference>
<sequence length="807" mass="91307">MNASPSVDSIDVAFEALQRLLKELPAFESTLNSEADVRLKIVDTMLSDVLGWTKAEMQTEESAGTGFLDYKLSVNGIARVVVEAKRAERVFDLGGRECGFPYKLSGPALKNIDLVEGIRQAIQYSAYKGTELACVTNGHEWLVFRSNRHGDGTDTLEGKAFAFGSLECVRDQFKNFFNLLAKVRVASLAFRGLFQEAEGRVIRHSGFRRVLRPPETAAFLPQPEIIPELDRLMTSFFQRLANERDREMIDYCFVETKESKVAEGRLLRLAEDLVGHVRALNTQSGQQLTELLTRARTASLNQFILIVGTKGAGKSTFINRFFNTKLNQELRDACVPIIVNLSDSDGDHKTVVEWLRRNLLAKAEAAISDKAPTWDELIGHMFFSEYQRWSTATMANLYGRDKEAFKVEFGKHIEGIRRDNPLEYIHGLLRNFVKGRKQLPCLVFDNADHFSIEFQEHVFQFARSLFEQELCVVIMPITDKTSWHLSRQGALHSFENEALLLPTPPAKQVLEKRINFVLKKIEDADVHGRGTYFIGKGIRVDVSDLLKFVCGLQEIFLNTDKTTYVLGQLANHNVRDVLQLSRDVVNSPHIGLDETFKAYVLKSAIHIPEYKTRRALIRGRYDIFVPSSNQYVRNIFALNTELETTPLLGIRMLQTLSDAVVHSGDTQSRYMAKDDLYAYLLAMGIERRAISLWLDALLKTVLVINYDPTCTDESAATQLEISPAGEQHLFWGTGNYDYVEAMAEVTPVLDGAAFTDMETASRGYGAQRSMELRKAFVAYLTGEDKFFCQVPDHESYRGQRNPIHRLS</sequence>
<dbReference type="PATRIC" id="fig|272560.51.peg.6513"/>
<evidence type="ECO:0000259" key="1">
    <source>
        <dbReference type="Pfam" id="PF13401"/>
    </source>
</evidence>
<dbReference type="KEGG" id="bps:BPSS0385"/>
<evidence type="ECO:0000313" key="3">
    <source>
        <dbReference type="Proteomes" id="UP000000605"/>
    </source>
</evidence>
<accession>Q63NB1</accession>
<protein>
    <recommendedName>
        <fullName evidence="1">ORC1/DEAH AAA+ ATPase domain-containing protein</fullName>
    </recommendedName>
</protein>
<reference evidence="2 3" key="1">
    <citation type="journal article" date="2004" name="Proc. Natl. Acad. Sci. U.S.A.">
        <title>Genomic plasticity of the causative agent of melioidosis, Burkholderia pseudomallei.</title>
        <authorList>
            <person name="Holden M.T.G."/>
            <person name="Titball R.W."/>
            <person name="Peacock S.J."/>
            <person name="Cerdeno-Tarraga A.M."/>
            <person name="Atkins T."/>
            <person name="Crossman L.C."/>
            <person name="Pitt T."/>
            <person name="Churcher C."/>
            <person name="Mungall K."/>
            <person name="Bentley S.D."/>
            <person name="Sebaihia M."/>
            <person name="Thomson N.R."/>
            <person name="Bason N."/>
            <person name="Beacham I.R."/>
            <person name="Brooks K."/>
            <person name="Brown K.A."/>
            <person name="Brown N.F."/>
            <person name="Challis G.L."/>
            <person name="Cherevach I."/>
            <person name="Chillingworth T."/>
            <person name="Cronin A."/>
            <person name="Crosset B."/>
            <person name="Davis P."/>
            <person name="DeShazer D."/>
            <person name="Feltwell T."/>
            <person name="Fraser A."/>
            <person name="Hance Z."/>
            <person name="Hauser H."/>
            <person name="Holroyd S."/>
            <person name="Jagels K."/>
            <person name="Keith K.E."/>
            <person name="Maddison M."/>
            <person name="Moule S."/>
            <person name="Price C."/>
            <person name="Quail M.A."/>
            <person name="Rabbinowitsch E."/>
            <person name="Rutherford K."/>
            <person name="Sanders M."/>
            <person name="Simmonds M."/>
            <person name="Songsivilai S."/>
            <person name="Stevens K."/>
            <person name="Tumapa S."/>
            <person name="Vesaratchavest M."/>
            <person name="Whitehead S."/>
            <person name="Yeats C."/>
            <person name="Barrell B.G."/>
            <person name="Oyston P.C.F."/>
            <person name="Parkhill J."/>
        </authorList>
    </citation>
    <scope>NUCLEOTIDE SEQUENCE [LARGE SCALE GENOMIC DNA]</scope>
    <source>
        <strain evidence="2 3">K96243</strain>
    </source>
</reference>
<dbReference type="EMBL" id="BX571966">
    <property type="protein sequence ID" value="CAH37836.1"/>
    <property type="molecule type" value="Genomic_DNA"/>
</dbReference>
<keyword evidence="3" id="KW-1185">Reference proteome</keyword>
<feature type="domain" description="ORC1/DEAH AAA+ ATPase" evidence="1">
    <location>
        <begin position="301"/>
        <end position="474"/>
    </location>
</feature>
<gene>
    <name evidence="2" type="ordered locus">BPSS0385</name>
</gene>
<dbReference type="SUPFAM" id="SSF52540">
    <property type="entry name" value="P-loop containing nucleoside triphosphate hydrolases"/>
    <property type="match status" value="1"/>
</dbReference>